<dbReference type="SUPFAM" id="SSF52499">
    <property type="entry name" value="Isochorismatase-like hydrolases"/>
    <property type="match status" value="1"/>
</dbReference>
<accession>A0A7K1FGG9</accession>
<organism evidence="3 4">
    <name type="scientific">Nakamurella alba</name>
    <dbReference type="NCBI Taxonomy" id="2665158"/>
    <lineage>
        <taxon>Bacteria</taxon>
        <taxon>Bacillati</taxon>
        <taxon>Actinomycetota</taxon>
        <taxon>Actinomycetes</taxon>
        <taxon>Nakamurellales</taxon>
        <taxon>Nakamurellaceae</taxon>
        <taxon>Nakamurella</taxon>
    </lineage>
</organism>
<sequence length="215" mass="23332">MSIPVTAEAALDPDSTALIMWDLQNGLAGKAPNVAGIVSAGNRLVTAADAAGVPVFWSQHVFPPLDATPAPWLLWMMRKQSVTDVRQLRPMLQQGSHDVEFLADLRPAPHHHVLRKSQPSLFFDTPLDSMLKVRGVRSVAVCGFATDIGVEFTVRHATAEGYHAIVVEDACGAYAQENHDRSLGFLRSWCHVTDSATVEQVWSRAGAVRTVPATS</sequence>
<comment type="caution">
    <text evidence="3">The sequence shown here is derived from an EMBL/GenBank/DDBJ whole genome shotgun (WGS) entry which is preliminary data.</text>
</comment>
<dbReference type="PANTHER" id="PTHR43540">
    <property type="entry name" value="PEROXYUREIDOACRYLATE/UREIDOACRYLATE AMIDOHYDROLASE-RELATED"/>
    <property type="match status" value="1"/>
</dbReference>
<dbReference type="Gene3D" id="3.40.50.850">
    <property type="entry name" value="Isochorismatase-like"/>
    <property type="match status" value="1"/>
</dbReference>
<evidence type="ECO:0000256" key="1">
    <source>
        <dbReference type="ARBA" id="ARBA00022801"/>
    </source>
</evidence>
<keyword evidence="1" id="KW-0378">Hydrolase</keyword>
<keyword evidence="4" id="KW-1185">Reference proteome</keyword>
<reference evidence="3 4" key="1">
    <citation type="submission" date="2019-11" db="EMBL/GenBank/DDBJ databases">
        <authorList>
            <person name="Jiang L.-Q."/>
        </authorList>
    </citation>
    <scope>NUCLEOTIDE SEQUENCE [LARGE SCALE GENOMIC DNA]</scope>
    <source>
        <strain evidence="3 4">YIM 132087</strain>
    </source>
</reference>
<dbReference type="InterPro" id="IPR050272">
    <property type="entry name" value="Isochorismatase-like_hydrls"/>
</dbReference>
<dbReference type="EMBL" id="WLYK01000001">
    <property type="protein sequence ID" value="MTD12393.1"/>
    <property type="molecule type" value="Genomic_DNA"/>
</dbReference>
<dbReference type="Proteomes" id="UP000460221">
    <property type="component" value="Unassembled WGS sequence"/>
</dbReference>
<dbReference type="Pfam" id="PF00857">
    <property type="entry name" value="Isochorismatase"/>
    <property type="match status" value="1"/>
</dbReference>
<dbReference type="CDD" id="cd00431">
    <property type="entry name" value="cysteine_hydrolases"/>
    <property type="match status" value="1"/>
</dbReference>
<feature type="domain" description="Isochorismatase-like" evidence="2">
    <location>
        <begin position="16"/>
        <end position="196"/>
    </location>
</feature>
<dbReference type="AlphaFoldDB" id="A0A7K1FGG9"/>
<evidence type="ECO:0000313" key="4">
    <source>
        <dbReference type="Proteomes" id="UP000460221"/>
    </source>
</evidence>
<dbReference type="RefSeq" id="WP_154766468.1">
    <property type="nucleotide sequence ID" value="NZ_WLYK01000001.1"/>
</dbReference>
<dbReference type="InterPro" id="IPR000868">
    <property type="entry name" value="Isochorismatase-like_dom"/>
</dbReference>
<evidence type="ECO:0000313" key="3">
    <source>
        <dbReference type="EMBL" id="MTD12393.1"/>
    </source>
</evidence>
<dbReference type="InterPro" id="IPR036380">
    <property type="entry name" value="Isochorismatase-like_sf"/>
</dbReference>
<proteinExistence type="predicted"/>
<name>A0A7K1FGG9_9ACTN</name>
<gene>
    <name evidence="3" type="ORF">GIS00_00355</name>
</gene>
<evidence type="ECO:0000259" key="2">
    <source>
        <dbReference type="Pfam" id="PF00857"/>
    </source>
</evidence>
<protein>
    <submittedName>
        <fullName evidence="3">Isochorismatase family protein</fullName>
    </submittedName>
</protein>
<dbReference type="GO" id="GO:0016787">
    <property type="term" value="F:hydrolase activity"/>
    <property type="evidence" value="ECO:0007669"/>
    <property type="project" value="UniProtKB-KW"/>
</dbReference>
<dbReference type="PANTHER" id="PTHR43540:SF6">
    <property type="entry name" value="ISOCHORISMATASE-LIKE DOMAIN-CONTAINING PROTEIN"/>
    <property type="match status" value="1"/>
</dbReference>